<feature type="signal peptide" evidence="2">
    <location>
        <begin position="1"/>
        <end position="33"/>
    </location>
</feature>
<feature type="compositionally biased region" description="Polar residues" evidence="1">
    <location>
        <begin position="457"/>
        <end position="466"/>
    </location>
</feature>
<keyword evidence="5" id="KW-1185">Reference proteome</keyword>
<feature type="compositionally biased region" description="Polar residues" evidence="1">
    <location>
        <begin position="440"/>
        <end position="449"/>
    </location>
</feature>
<feature type="region of interest" description="Disordered" evidence="1">
    <location>
        <begin position="410"/>
        <end position="539"/>
    </location>
</feature>
<evidence type="ECO:0000313" key="4">
    <source>
        <dbReference type="EMBL" id="AZP19358.1"/>
    </source>
</evidence>
<name>A0A3S9I4Q7_9ACTN</name>
<reference evidence="4 5" key="1">
    <citation type="submission" date="2018-12" db="EMBL/GenBank/DDBJ databases">
        <authorList>
            <person name="Li K."/>
        </authorList>
    </citation>
    <scope>NUCLEOTIDE SEQUENCE [LARGE SCALE GENOMIC DNA]</scope>
    <source>
        <strain evidence="5">CR22</strain>
    </source>
</reference>
<keyword evidence="2" id="KW-0732">Signal</keyword>
<sequence>MSPRQGLRRARAPLALMAAGGILAGLLQVTASAEENPALGTAAGTAVGAAGDSPAGATTGSPTEPGPDSVPPGDRAEVLGDDYKSSADIAWTTTGDAQGFHLLTATEKSGYAWKTLASLAEPGFDADQWIGNVCVTGSGKRAVVVYAPRTFTNDPKLMARGGFTAVVDLVTGVVTKLKVNASLSYYNPGCGTGETAVLTQSPGEDKKQTRLIRVDAATGGTDKPVVVDGQITSSVPGGDGKIAAASGRALVEIDGKGRKKKLATTGTVPYRVSRDGDGGYVFLERVQRDSLKENETALVRRWADNRVTRLGAGPLGDTGLARRGGQVYLTGGVKAAKSLPRTVTRLAGADKDATLSTKGAAIVQHTEWADGKGSPKYLQPDSALDARPVNVTATVRDSGERAEFVVTPLKSRSAQWETSRTPSPLLGRAAKGTADESGMRANSTATQPLSADESGMRANSTATQPLSADESGMRANSRATQPLSADEDGMRTNSLATQPLSADDPGDVTGTRTEVVESERTCSVPRNDPHNQAMQPKPRQVEWAVDKAVTGKLNLGASRPANWKNLGMPAYAPQTLFQNPILEGGGRVPAQVLLGITTQESNMWQAARSAVPGVTGSPLIGNFYGIDYYDGNTDNDWDVDWSEADCGYGVTQVTDHMRLAGREHGKGGTAWDYDKQRAVALDYAANIAAGLQILVDKWNQTRKAGLVVHNGDPTKLENWFFALWAYNSGFYENVNGNEPWGVGWANNPANPEWDAGRMPFMEDRLGNEDASAAARPQNWPYPEKVLGFAAHPPSFIESPGTMVAAFRAAWWNGTGEDATVQGSAKYNRAKVKPPEDLFCGPYNWCEPSKIGDGAANEPGAGPCTRDDFKCWYHQSVSWKTDCSYSCGNELFRFTSPDYDAEQADGTAYPPKCSRSGLPSDAMIIDDLPGGTPSVRPGCANSDWTNQGSFSLDFGDGEAGLAHDGQTISAVWPAKVDLHQLGAGFGGHFYFGHDRSQGAKGERLKITGTWTLGQAVNGPAKIWVHLPDHGAQVKYAVYKIHTAKGVKTRGINQNGSSNRWVALGAFMFNDKPKVTLSTITQDGTGDKDLAYDAVAVQPISGRYVERTLTAAAIFDSNQNLNGNLPEEFYTPLRSMKTLYDWGMGLAYQGPRWDNPGADTVGITGAARCPTVVPVGECSGQRTYDAAEKWYKDIKAGGWTPRADGTAPSMSIPVWMAMSNERPDASLPASVALKGDNSYKIKSDVEVSFIVDDSTGKIVSGSESGDYQVRIGNAHLPHFVTDIIQAIESDYGITKPDIDYVTQDALEYGKDITAHPYTDGDTPGQVFFPHFRGARLNSDNTCVDFRAVGGGVHGYRPMIAHKYINDNVKAWVDKVKAHPETNIMIRNFAGDIYSMFFKNSGDNNIFGSQIGNAPPIWQDIAAAFCADGSVKPTHLVENRDATPANGIVWQSYMPDLYLYVDDRMTDNLGRPSNTRIRLGDWGNFSNVPGVNSIGGNAYGKCDATDRGSGGNPWAIDAPVPIVGDGPGARPAGVVHCDAATTGFLDNYTP</sequence>
<dbReference type="KEGG" id="saqu:EJC51_26785"/>
<feature type="chain" id="PRO_5019112321" description="Golvesin/Xly CBD-like domain-containing protein" evidence="2">
    <location>
        <begin position="34"/>
        <end position="1547"/>
    </location>
</feature>
<dbReference type="RefSeq" id="WP_126273424.1">
    <property type="nucleotide sequence ID" value="NZ_CP034463.1"/>
</dbReference>
<protein>
    <recommendedName>
        <fullName evidence="3">Golvesin/Xly CBD-like domain-containing protein</fullName>
    </recommendedName>
</protein>
<accession>A0A3S9I4Q7</accession>
<evidence type="ECO:0000256" key="1">
    <source>
        <dbReference type="SAM" id="MobiDB-lite"/>
    </source>
</evidence>
<dbReference type="SUPFAM" id="SSF53955">
    <property type="entry name" value="Lysozyme-like"/>
    <property type="match status" value="1"/>
</dbReference>
<dbReference type="InterPro" id="IPR023346">
    <property type="entry name" value="Lysozyme-like_dom_sf"/>
</dbReference>
<dbReference type="Pfam" id="PF25275">
    <property type="entry name" value="Golvesin_C"/>
    <property type="match status" value="1"/>
</dbReference>
<feature type="domain" description="Golvesin/Xly CBD-like" evidence="3">
    <location>
        <begin position="1003"/>
        <end position="1081"/>
    </location>
</feature>
<gene>
    <name evidence="4" type="ORF">EJC51_26785</name>
</gene>
<dbReference type="EMBL" id="CP034463">
    <property type="protein sequence ID" value="AZP19358.1"/>
    <property type="molecule type" value="Genomic_DNA"/>
</dbReference>
<evidence type="ECO:0000259" key="3">
    <source>
        <dbReference type="Pfam" id="PF25275"/>
    </source>
</evidence>
<feature type="region of interest" description="Disordered" evidence="1">
    <location>
        <begin position="44"/>
        <end position="79"/>
    </location>
</feature>
<organism evidence="4 5">
    <name type="scientific">Streptomyces aquilus</name>
    <dbReference type="NCBI Taxonomy" id="2548456"/>
    <lineage>
        <taxon>Bacteria</taxon>
        <taxon>Bacillati</taxon>
        <taxon>Actinomycetota</taxon>
        <taxon>Actinomycetes</taxon>
        <taxon>Kitasatosporales</taxon>
        <taxon>Streptomycetaceae</taxon>
        <taxon>Streptomyces</taxon>
    </lineage>
</organism>
<feature type="compositionally biased region" description="Polar residues" evidence="1">
    <location>
        <begin position="410"/>
        <end position="422"/>
    </location>
</feature>
<feature type="compositionally biased region" description="Polar residues" evidence="1">
    <location>
        <begin position="491"/>
        <end position="500"/>
    </location>
</feature>
<dbReference type="Proteomes" id="UP000280197">
    <property type="component" value="Chromosome"/>
</dbReference>
<dbReference type="InterPro" id="IPR033803">
    <property type="entry name" value="CBD-like_Golvesin-Xly"/>
</dbReference>
<evidence type="ECO:0000256" key="2">
    <source>
        <dbReference type="SAM" id="SignalP"/>
    </source>
</evidence>
<proteinExistence type="predicted"/>
<evidence type="ECO:0000313" key="5">
    <source>
        <dbReference type="Proteomes" id="UP000280197"/>
    </source>
</evidence>